<organism evidence="1 2">
    <name type="scientific">Planosporangium mesophilum</name>
    <dbReference type="NCBI Taxonomy" id="689768"/>
    <lineage>
        <taxon>Bacteria</taxon>
        <taxon>Bacillati</taxon>
        <taxon>Actinomycetota</taxon>
        <taxon>Actinomycetes</taxon>
        <taxon>Micromonosporales</taxon>
        <taxon>Micromonosporaceae</taxon>
        <taxon>Planosporangium</taxon>
    </lineage>
</organism>
<dbReference type="Gene3D" id="1.10.287.1060">
    <property type="entry name" value="ESAT-6-like"/>
    <property type="match status" value="1"/>
</dbReference>
<dbReference type="AlphaFoldDB" id="A0A8J3TCS7"/>
<proteinExistence type="predicted"/>
<reference evidence="1" key="1">
    <citation type="submission" date="2021-01" db="EMBL/GenBank/DDBJ databases">
        <title>Whole genome shotgun sequence of Planosporangium mesophilum NBRC 109066.</title>
        <authorList>
            <person name="Komaki H."/>
            <person name="Tamura T."/>
        </authorList>
    </citation>
    <scope>NUCLEOTIDE SEQUENCE</scope>
    <source>
        <strain evidence="1">NBRC 109066</strain>
    </source>
</reference>
<comment type="caution">
    <text evidence="1">The sequence shown here is derived from an EMBL/GenBank/DDBJ whole genome shotgun (WGS) entry which is preliminary data.</text>
</comment>
<evidence type="ECO:0000313" key="1">
    <source>
        <dbReference type="EMBL" id="GII23036.1"/>
    </source>
</evidence>
<accession>A0A8J3TCS7</accession>
<sequence length="106" mass="11940">MSEEVKVITESVRDEAKKWRSLADQMEPVKQAVHDMSLAPEAFFIGDANILEHHSAYCSYREFMEKALTGAVVEFEQIGRALDKIADAYDNADNVVTLDLNKIYSA</sequence>
<keyword evidence="2" id="KW-1185">Reference proteome</keyword>
<protein>
    <submittedName>
        <fullName evidence="1">Uncharacterized protein</fullName>
    </submittedName>
</protein>
<dbReference type="Proteomes" id="UP000599074">
    <property type="component" value="Unassembled WGS sequence"/>
</dbReference>
<name>A0A8J3TCS7_9ACTN</name>
<gene>
    <name evidence="1" type="ORF">Pme01_26330</name>
</gene>
<dbReference type="EMBL" id="BOON01000024">
    <property type="protein sequence ID" value="GII23036.1"/>
    <property type="molecule type" value="Genomic_DNA"/>
</dbReference>
<evidence type="ECO:0000313" key="2">
    <source>
        <dbReference type="Proteomes" id="UP000599074"/>
    </source>
</evidence>
<dbReference type="RefSeq" id="WP_168115660.1">
    <property type="nucleotide sequence ID" value="NZ_BOON01000024.1"/>
</dbReference>